<dbReference type="RefSeq" id="WP_109282868.1">
    <property type="nucleotide sequence ID" value="NZ_JBFAUK010000004.1"/>
</dbReference>
<reference evidence="2 3" key="1">
    <citation type="submission" date="2024-06" db="EMBL/GenBank/DDBJ databases">
        <title>The Natural Products Discovery Center: Release of the First 8490 Sequenced Strains for Exploring Actinobacteria Biosynthetic Diversity.</title>
        <authorList>
            <person name="Kalkreuter E."/>
            <person name="Kautsar S.A."/>
            <person name="Yang D."/>
            <person name="Bader C.D."/>
            <person name="Teijaro C.N."/>
            <person name="Fluegel L."/>
            <person name="Davis C.M."/>
            <person name="Simpson J.R."/>
            <person name="Lauterbach L."/>
            <person name="Steele A.D."/>
            <person name="Gui C."/>
            <person name="Meng S."/>
            <person name="Li G."/>
            <person name="Viehrig K."/>
            <person name="Ye F."/>
            <person name="Su P."/>
            <person name="Kiefer A.F."/>
            <person name="Nichols A."/>
            <person name="Cepeda A.J."/>
            <person name="Yan W."/>
            <person name="Fan B."/>
            <person name="Jiang Y."/>
            <person name="Adhikari A."/>
            <person name="Zheng C.-J."/>
            <person name="Schuster L."/>
            <person name="Cowan T.M."/>
            <person name="Smanski M.J."/>
            <person name="Chevrette M.G."/>
            <person name="De Carvalho L.P.S."/>
            <person name="Shen B."/>
        </authorList>
    </citation>
    <scope>NUCLEOTIDE SEQUENCE [LARGE SCALE GENOMIC DNA]</scope>
    <source>
        <strain evidence="2 3">NPDC052347</strain>
    </source>
</reference>
<sequence length="259" mass="27231">MTRIPLSTTVTGSGPGLLLAHGAGASIESNFLALLPTLARCHTVVAPNYPGSGATPRSEEPLTIDGLADAIVGSATAAGVERFTVLGYSMGTLVAIRAAARHPDRVRGLVLTAGLPGPDNRVLASLDLSRKLLAEGDRKAYARFVAMTYFSRQFFNSVPRSQLKTFYGLIARAIPAGAPEQSGAVAEADVTGDLPGISVPTLVIGATLDNLVSPENSLFLAARIPGAEYTEIEAGHVVMMERPDEWQKLTLDFLARHGL</sequence>
<comment type="caution">
    <text evidence="2">The sequence shown here is derived from an EMBL/GenBank/DDBJ whole genome shotgun (WGS) entry which is preliminary data.</text>
</comment>
<dbReference type="Gene3D" id="3.40.50.1820">
    <property type="entry name" value="alpha/beta hydrolase"/>
    <property type="match status" value="1"/>
</dbReference>
<keyword evidence="3" id="KW-1185">Reference proteome</keyword>
<dbReference type="Pfam" id="PF00561">
    <property type="entry name" value="Abhydrolase_1"/>
    <property type="match status" value="1"/>
</dbReference>
<dbReference type="SUPFAM" id="SSF53474">
    <property type="entry name" value="alpha/beta-Hydrolases"/>
    <property type="match status" value="1"/>
</dbReference>
<evidence type="ECO:0000313" key="2">
    <source>
        <dbReference type="EMBL" id="MEV5506451.1"/>
    </source>
</evidence>
<protein>
    <submittedName>
        <fullName evidence="2">Alpha/beta hydrolase</fullName>
    </submittedName>
</protein>
<dbReference type="PRINTS" id="PR00111">
    <property type="entry name" value="ABHYDROLASE"/>
</dbReference>
<dbReference type="PANTHER" id="PTHR43798">
    <property type="entry name" value="MONOACYLGLYCEROL LIPASE"/>
    <property type="match status" value="1"/>
</dbReference>
<evidence type="ECO:0000259" key="1">
    <source>
        <dbReference type="Pfam" id="PF00561"/>
    </source>
</evidence>
<dbReference type="InterPro" id="IPR029058">
    <property type="entry name" value="AB_hydrolase_fold"/>
</dbReference>
<keyword evidence="2" id="KW-0378">Hydrolase</keyword>
<dbReference type="InterPro" id="IPR000073">
    <property type="entry name" value="AB_hydrolase_1"/>
</dbReference>
<dbReference type="EMBL" id="JBFAUK010000004">
    <property type="protein sequence ID" value="MEV5506451.1"/>
    <property type="molecule type" value="Genomic_DNA"/>
</dbReference>
<organism evidence="2 3">
    <name type="scientific">Streptomyces orinoci</name>
    <name type="common">Streptoverticillium orinoci</name>
    <dbReference type="NCBI Taxonomy" id="67339"/>
    <lineage>
        <taxon>Bacteria</taxon>
        <taxon>Bacillati</taxon>
        <taxon>Actinomycetota</taxon>
        <taxon>Actinomycetes</taxon>
        <taxon>Kitasatosporales</taxon>
        <taxon>Streptomycetaceae</taxon>
        <taxon>Streptomyces</taxon>
    </lineage>
</organism>
<proteinExistence type="predicted"/>
<dbReference type="GO" id="GO:0016787">
    <property type="term" value="F:hydrolase activity"/>
    <property type="evidence" value="ECO:0007669"/>
    <property type="project" value="UniProtKB-KW"/>
</dbReference>
<gene>
    <name evidence="2" type="ORF">AB0L16_08215</name>
</gene>
<dbReference type="PANTHER" id="PTHR43798:SF5">
    <property type="entry name" value="MONOACYLGLYCEROL LIPASE ABHD6"/>
    <property type="match status" value="1"/>
</dbReference>
<feature type="domain" description="AB hydrolase-1" evidence="1">
    <location>
        <begin position="17"/>
        <end position="243"/>
    </location>
</feature>
<accession>A0ABV3JU90</accession>
<evidence type="ECO:0000313" key="3">
    <source>
        <dbReference type="Proteomes" id="UP001552594"/>
    </source>
</evidence>
<name>A0ABV3JU90_STRON</name>
<dbReference type="Proteomes" id="UP001552594">
    <property type="component" value="Unassembled WGS sequence"/>
</dbReference>
<dbReference type="InterPro" id="IPR050266">
    <property type="entry name" value="AB_hydrolase_sf"/>
</dbReference>